<reference evidence="2" key="2">
    <citation type="submission" date="2016-06" db="UniProtKB">
        <authorList>
            <consortium name="WormBaseParasite"/>
        </authorList>
    </citation>
    <scope>IDENTIFICATION</scope>
</reference>
<evidence type="ECO:0000313" key="1">
    <source>
        <dbReference type="Proteomes" id="UP000050741"/>
    </source>
</evidence>
<keyword evidence="1" id="KW-1185">Reference proteome</keyword>
<sequence>MEKHILEPVPEPVPKRFRILTVPRFRFQSGSGFWRFRGSDSKAVPDFGGSGNRFRIFRGSTVPVPEPLEPAPEPGKHCPMVKKMRIVVSFVVMETHGSSTDIQRA</sequence>
<dbReference type="Proteomes" id="UP000050741">
    <property type="component" value="Unassembled WGS sequence"/>
</dbReference>
<reference evidence="1" key="1">
    <citation type="submission" date="2014-05" db="EMBL/GenBank/DDBJ databases">
        <title>The genome and life-stage specific transcriptomes of Globodera pallida elucidate key aspects of plant parasitism by a cyst nematode.</title>
        <authorList>
            <person name="Cotton J.A."/>
            <person name="Lilley C.J."/>
            <person name="Jones L.M."/>
            <person name="Kikuchi T."/>
            <person name="Reid A.J."/>
            <person name="Thorpe P."/>
            <person name="Tsai I.J."/>
            <person name="Beasley H."/>
            <person name="Blok V."/>
            <person name="Cock P.J.A."/>
            <person name="Van den Akker S.E."/>
            <person name="Holroyd N."/>
            <person name="Hunt M."/>
            <person name="Mantelin S."/>
            <person name="Naghra H."/>
            <person name="Pain A."/>
            <person name="Palomares-Rius J.E."/>
            <person name="Zarowiecki M."/>
            <person name="Berriman M."/>
            <person name="Jones J.T."/>
            <person name="Urwin P.E."/>
        </authorList>
    </citation>
    <scope>NUCLEOTIDE SEQUENCE [LARGE SCALE GENOMIC DNA]</scope>
    <source>
        <strain evidence="1">Lindley</strain>
    </source>
</reference>
<dbReference type="AlphaFoldDB" id="A0A183CIK5"/>
<evidence type="ECO:0000313" key="2">
    <source>
        <dbReference type="WBParaSite" id="GPLIN_001271100"/>
    </source>
</evidence>
<proteinExistence type="predicted"/>
<organism evidence="1 2">
    <name type="scientific">Globodera pallida</name>
    <name type="common">Potato cyst nematode worm</name>
    <name type="synonym">Heterodera pallida</name>
    <dbReference type="NCBI Taxonomy" id="36090"/>
    <lineage>
        <taxon>Eukaryota</taxon>
        <taxon>Metazoa</taxon>
        <taxon>Ecdysozoa</taxon>
        <taxon>Nematoda</taxon>
        <taxon>Chromadorea</taxon>
        <taxon>Rhabditida</taxon>
        <taxon>Tylenchina</taxon>
        <taxon>Tylenchomorpha</taxon>
        <taxon>Tylenchoidea</taxon>
        <taxon>Heteroderidae</taxon>
        <taxon>Heteroderinae</taxon>
        <taxon>Globodera</taxon>
    </lineage>
</organism>
<accession>A0A183CIK5</accession>
<dbReference type="WBParaSite" id="GPLIN_001271100">
    <property type="protein sequence ID" value="GPLIN_001271100"/>
    <property type="gene ID" value="GPLIN_001271100"/>
</dbReference>
<protein>
    <submittedName>
        <fullName evidence="2">Uncharacterized protein</fullName>
    </submittedName>
</protein>
<name>A0A183CIK5_GLOPA</name>